<feature type="region of interest" description="Disordered" evidence="1">
    <location>
        <begin position="251"/>
        <end position="273"/>
    </location>
</feature>
<feature type="compositionally biased region" description="Polar residues" evidence="1">
    <location>
        <begin position="258"/>
        <end position="273"/>
    </location>
</feature>
<dbReference type="Gene3D" id="3.40.50.10680">
    <property type="entry name" value="CofD-like domains"/>
    <property type="match status" value="1"/>
</dbReference>
<dbReference type="PANTHER" id="PTHR31240">
    <property type="entry name" value="MATERNAL EFFECT EMBRYO ARREST 18"/>
    <property type="match status" value="1"/>
</dbReference>
<dbReference type="EMBL" id="CAEFZW010000002">
    <property type="protein sequence ID" value="CAB4252786.1"/>
    <property type="molecule type" value="Genomic_DNA"/>
</dbReference>
<proteinExistence type="predicted"/>
<dbReference type="Proteomes" id="UP000644660">
    <property type="component" value="Unassembled WGS sequence"/>
</dbReference>
<organism evidence="3 4">
    <name type="scientific">Maudiozyma barnettii</name>
    <dbReference type="NCBI Taxonomy" id="61262"/>
    <lineage>
        <taxon>Eukaryota</taxon>
        <taxon>Fungi</taxon>
        <taxon>Dikarya</taxon>
        <taxon>Ascomycota</taxon>
        <taxon>Saccharomycotina</taxon>
        <taxon>Saccharomycetes</taxon>
        <taxon>Saccharomycetales</taxon>
        <taxon>Saccharomycetaceae</taxon>
        <taxon>Maudiozyma</taxon>
    </lineage>
</organism>
<dbReference type="AlphaFoldDB" id="A0A8H2VCK5"/>
<dbReference type="GeneID" id="64855925"/>
<protein>
    <submittedName>
        <fullName evidence="3">Uncharacterized protein</fullName>
    </submittedName>
</protein>
<keyword evidence="2" id="KW-0812">Transmembrane</keyword>
<dbReference type="InterPro" id="IPR038136">
    <property type="entry name" value="CofD-like_dom_sf"/>
</dbReference>
<sequence length="492" mass="54778">MTGQNFKVVVFSGGTATNSLTPCFTNIANIPGSEVTYVLPISDNGGSTSEILRILGGPAIGDIRSRIIRIMEDEPLSKLFGHRLADDSLLAKQEWNDIVEGSHFIWKEVPVEVKEMCRAFIIHIQAELLKKSKNSYSFQFEKASVGNMFMTGARLFLGSLDASIELLMRIGRCNPNTYVIPCINSNHTHHISALLTNGDVITGQSQISHPSPLQNLNNTKNRATKQAKKNDFLHIMKESQTAVELLRMMPSSSSSSSNGIVDNSTTTIGTPTSIKQEGELDSMVEAEEAEEQEFANPVYILPELKNSQLHFNKVDDNNHLPAPIKRILYINPYGEEIKPMGNSRAISKLKNANMIIYSIGSLMTSLMPIIILGNFADTIAMTKNTHKILIVNNEYDRETSGIIGEDYIRIVIESMANAMADYREAKGLSIDPTTIKWNSFITDIIYLKRGQIQMDWDSISEVHNIKCHKIEADLLENETLQQVLETISQTSL</sequence>
<dbReference type="PANTHER" id="PTHR31240:SF0">
    <property type="entry name" value="MATERNAL EFFECT EMBRYO ARREST 18"/>
    <property type="match status" value="1"/>
</dbReference>
<keyword evidence="2" id="KW-1133">Transmembrane helix</keyword>
<name>A0A8H2VCK5_9SACH</name>
<keyword evidence="2" id="KW-0472">Membrane</keyword>
<dbReference type="InterPro" id="IPR002882">
    <property type="entry name" value="CofD"/>
</dbReference>
<evidence type="ECO:0000313" key="4">
    <source>
        <dbReference type="Proteomes" id="UP000644660"/>
    </source>
</evidence>
<evidence type="ECO:0000256" key="2">
    <source>
        <dbReference type="SAM" id="Phobius"/>
    </source>
</evidence>
<keyword evidence="4" id="KW-1185">Reference proteome</keyword>
<reference evidence="3 4" key="1">
    <citation type="submission" date="2020-05" db="EMBL/GenBank/DDBJ databases">
        <authorList>
            <person name="Casaregola S."/>
            <person name="Devillers H."/>
            <person name="Grondin C."/>
        </authorList>
    </citation>
    <scope>NUCLEOTIDE SEQUENCE [LARGE SCALE GENOMIC DNA]</scope>
    <source>
        <strain evidence="3 4">CLIB 1767</strain>
    </source>
</reference>
<dbReference type="SUPFAM" id="SSF142338">
    <property type="entry name" value="CofD-like"/>
    <property type="match status" value="1"/>
</dbReference>
<comment type="caution">
    <text evidence="3">The sequence shown here is derived from an EMBL/GenBank/DDBJ whole genome shotgun (WGS) entry which is preliminary data.</text>
</comment>
<dbReference type="GO" id="GO:0043743">
    <property type="term" value="F:LPPG:FO 2-phospho-L-lactate transferase activity"/>
    <property type="evidence" value="ECO:0007669"/>
    <property type="project" value="InterPro"/>
</dbReference>
<gene>
    <name evidence="3" type="ORF">KABA2_02S04400</name>
</gene>
<accession>A0A8H2VCK5</accession>
<evidence type="ECO:0000313" key="3">
    <source>
        <dbReference type="EMBL" id="CAB4252786.1"/>
    </source>
</evidence>
<dbReference type="OrthoDB" id="10267139at2759"/>
<feature type="transmembrane region" description="Helical" evidence="2">
    <location>
        <begin position="354"/>
        <end position="376"/>
    </location>
</feature>
<evidence type="ECO:0000256" key="1">
    <source>
        <dbReference type="SAM" id="MobiDB-lite"/>
    </source>
</evidence>
<dbReference type="Pfam" id="PF01933">
    <property type="entry name" value="CofD"/>
    <property type="match status" value="1"/>
</dbReference>
<dbReference type="RefSeq" id="XP_041404824.1">
    <property type="nucleotide sequence ID" value="XM_041548890.1"/>
</dbReference>